<dbReference type="OrthoDB" id="5874764at2759"/>
<evidence type="ECO:0000313" key="1">
    <source>
        <dbReference type="EMBL" id="ETN82980.1"/>
    </source>
</evidence>
<dbReference type="EMBL" id="KI658323">
    <property type="protein sequence ID" value="ETN82980.1"/>
    <property type="molecule type" value="Genomic_DNA"/>
</dbReference>
<gene>
    <name evidence="1" type="ORF">NECAME_07634</name>
</gene>
<dbReference type="Proteomes" id="UP000053676">
    <property type="component" value="Unassembled WGS sequence"/>
</dbReference>
<dbReference type="STRING" id="51031.W2TLK1"/>
<reference evidence="2" key="1">
    <citation type="journal article" date="2014" name="Nat. Genet.">
        <title>Genome of the human hookworm Necator americanus.</title>
        <authorList>
            <person name="Tang Y.T."/>
            <person name="Gao X."/>
            <person name="Rosa B.A."/>
            <person name="Abubucker S."/>
            <person name="Hallsworth-Pepin K."/>
            <person name="Martin J."/>
            <person name="Tyagi R."/>
            <person name="Heizer E."/>
            <person name="Zhang X."/>
            <person name="Bhonagiri-Palsikar V."/>
            <person name="Minx P."/>
            <person name="Warren W.C."/>
            <person name="Wang Q."/>
            <person name="Zhan B."/>
            <person name="Hotez P.J."/>
            <person name="Sternberg P.W."/>
            <person name="Dougall A."/>
            <person name="Gaze S.T."/>
            <person name="Mulvenna J."/>
            <person name="Sotillo J."/>
            <person name="Ranganathan S."/>
            <person name="Rabelo E.M."/>
            <person name="Wilson R.K."/>
            <person name="Felgner P.L."/>
            <person name="Bethony J."/>
            <person name="Hawdon J.M."/>
            <person name="Gasser R.B."/>
            <person name="Loukas A."/>
            <person name="Mitreva M."/>
        </authorList>
    </citation>
    <scope>NUCLEOTIDE SEQUENCE [LARGE SCALE GENOMIC DNA]</scope>
</reference>
<dbReference type="KEGG" id="nai:NECAME_07634"/>
<keyword evidence="2" id="KW-1185">Reference proteome</keyword>
<proteinExistence type="predicted"/>
<dbReference type="AlphaFoldDB" id="W2TLK1"/>
<dbReference type="OMA" id="WTHINAD"/>
<name>W2TLK1_NECAM</name>
<evidence type="ECO:0000313" key="2">
    <source>
        <dbReference type="Proteomes" id="UP000053676"/>
    </source>
</evidence>
<protein>
    <submittedName>
        <fullName evidence="1">Uncharacterized protein</fullName>
    </submittedName>
</protein>
<organism evidence="1 2">
    <name type="scientific">Necator americanus</name>
    <name type="common">Human hookworm</name>
    <dbReference type="NCBI Taxonomy" id="51031"/>
    <lineage>
        <taxon>Eukaryota</taxon>
        <taxon>Metazoa</taxon>
        <taxon>Ecdysozoa</taxon>
        <taxon>Nematoda</taxon>
        <taxon>Chromadorea</taxon>
        <taxon>Rhabditida</taxon>
        <taxon>Rhabditina</taxon>
        <taxon>Rhabditomorpha</taxon>
        <taxon>Strongyloidea</taxon>
        <taxon>Ancylostomatidae</taxon>
        <taxon>Bunostominae</taxon>
        <taxon>Necator</taxon>
    </lineage>
</organism>
<sequence>MTSLNAKQKLALLNLYSEEIMKRLTPIYYCPEMSGVIAELLDINRLEELCMESYNEDDFSKRLWDELAASPMKNVLYDTILNYLSKVDASLHSILCLVSEKDTRSQFGKVLSNFEQFWTHINADTTMAFLKKIPCYDNIIMNIERSWRGSVVIYNVILLMFYNSALHILGDEEEDTKKRIVLRTIPLLGSNAIYDLMRSIYDNSEKAAAFVDQLHPCFLRYYGLNVVHVVLLL</sequence>
<accession>W2TLK1</accession>